<dbReference type="Pfam" id="PF12638">
    <property type="entry name" value="Staygreen"/>
    <property type="match status" value="2"/>
</dbReference>
<dbReference type="InterPro" id="IPR024438">
    <property type="entry name" value="Staygreen"/>
</dbReference>
<dbReference type="PANTHER" id="PTHR31750:SF4">
    <property type="entry name" value="LP06106P"/>
    <property type="match status" value="1"/>
</dbReference>
<evidence type="ECO:0000313" key="7">
    <source>
        <dbReference type="EMBL" id="PWA62197.1"/>
    </source>
</evidence>
<comment type="subcellular location">
    <subcellularLocation>
        <location evidence="1">Plastid</location>
        <location evidence="1">Chloroplast</location>
    </subcellularLocation>
</comment>
<keyword evidence="4" id="KW-0934">Plastid</keyword>
<comment type="caution">
    <text evidence="7">The sequence shown here is derived from an EMBL/GenBank/DDBJ whole genome shotgun (WGS) entry which is preliminary data.</text>
</comment>
<organism evidence="7 8">
    <name type="scientific">Artemisia annua</name>
    <name type="common">Sweet wormwood</name>
    <dbReference type="NCBI Taxonomy" id="35608"/>
    <lineage>
        <taxon>Eukaryota</taxon>
        <taxon>Viridiplantae</taxon>
        <taxon>Streptophyta</taxon>
        <taxon>Embryophyta</taxon>
        <taxon>Tracheophyta</taxon>
        <taxon>Spermatophyta</taxon>
        <taxon>Magnoliopsida</taxon>
        <taxon>eudicotyledons</taxon>
        <taxon>Gunneridae</taxon>
        <taxon>Pentapetalae</taxon>
        <taxon>asterids</taxon>
        <taxon>campanulids</taxon>
        <taxon>Asterales</taxon>
        <taxon>Asteraceae</taxon>
        <taxon>Asteroideae</taxon>
        <taxon>Anthemideae</taxon>
        <taxon>Artemisiinae</taxon>
        <taxon>Artemisia</taxon>
    </lineage>
</organism>
<reference evidence="7 8" key="1">
    <citation type="journal article" date="2018" name="Mol. Plant">
        <title>The genome of Artemisia annua provides insight into the evolution of Asteraceae family and artemisinin biosynthesis.</title>
        <authorList>
            <person name="Shen Q."/>
            <person name="Zhang L."/>
            <person name="Liao Z."/>
            <person name="Wang S."/>
            <person name="Yan T."/>
            <person name="Shi P."/>
            <person name="Liu M."/>
            <person name="Fu X."/>
            <person name="Pan Q."/>
            <person name="Wang Y."/>
            <person name="Lv Z."/>
            <person name="Lu X."/>
            <person name="Zhang F."/>
            <person name="Jiang W."/>
            <person name="Ma Y."/>
            <person name="Chen M."/>
            <person name="Hao X."/>
            <person name="Li L."/>
            <person name="Tang Y."/>
            <person name="Lv G."/>
            <person name="Zhou Y."/>
            <person name="Sun X."/>
            <person name="Brodelius P.E."/>
            <person name="Rose J.K.C."/>
            <person name="Tang K."/>
        </authorList>
    </citation>
    <scope>NUCLEOTIDE SEQUENCE [LARGE SCALE GENOMIC DNA]</scope>
    <source>
        <strain evidence="8">cv. Huhao1</strain>
        <tissue evidence="7">Leaf</tissue>
    </source>
</reference>
<evidence type="ECO:0000256" key="4">
    <source>
        <dbReference type="ARBA" id="ARBA00022640"/>
    </source>
</evidence>
<dbReference type="GO" id="GO:0015996">
    <property type="term" value="P:chlorophyll catabolic process"/>
    <property type="evidence" value="ECO:0007669"/>
    <property type="project" value="TreeGrafter"/>
</dbReference>
<keyword evidence="3" id="KW-0150">Chloroplast</keyword>
<sequence>MISLIIPTNHNSLSSSFLNKNHQNKTIFFTNKRRKIIKKHNQVPVARLFGPAIFEASKLKVLFLGGVDEQKHNDEYLPRTYTLTHSDITSKLTLAISQTINTSQGWSNKLYRDEVVAEWRKVKGNMSLHVHCHISGGHFLLDLIASLRFSIFTKELPLVLKAIAYGDGNLLKNYPELEEASVWVYFHSNTQEFNKVECWGPLKDAVGPLSTSSSTSSGSTIVEGESAYLLLPCPEMYSGFYPYDLDSWGWSNKLYRDEVVAEWRKVKGNMSLHVHCHISGGHFLLDMFARLRFSIFTKELPLVLKAIAYGDGNLLKNYPELEEASVWVYFHSNTQEFNKVECWGPLKDAVGPLSTSSSTSSGSTIVEGESGNLEVPKPCLEDCSCCFPPMSSIPWSYDFVKNQDDDDGSLQNVSQQKD</sequence>
<evidence type="ECO:0000256" key="3">
    <source>
        <dbReference type="ARBA" id="ARBA00022528"/>
    </source>
</evidence>
<dbReference type="Proteomes" id="UP000245207">
    <property type="component" value="Unassembled WGS sequence"/>
</dbReference>
<evidence type="ECO:0000256" key="2">
    <source>
        <dbReference type="ARBA" id="ARBA00009234"/>
    </source>
</evidence>
<accession>A0A2U1MLT7</accession>
<dbReference type="OrthoDB" id="1931912at2759"/>
<evidence type="ECO:0000313" key="8">
    <source>
        <dbReference type="Proteomes" id="UP000245207"/>
    </source>
</evidence>
<evidence type="ECO:0000259" key="6">
    <source>
        <dbReference type="Pfam" id="PF12638"/>
    </source>
</evidence>
<evidence type="ECO:0000256" key="1">
    <source>
        <dbReference type="ARBA" id="ARBA00004229"/>
    </source>
</evidence>
<keyword evidence="8" id="KW-1185">Reference proteome</keyword>
<dbReference type="GO" id="GO:0009507">
    <property type="term" value="C:chloroplast"/>
    <property type="evidence" value="ECO:0007669"/>
    <property type="project" value="UniProtKB-SubCell"/>
</dbReference>
<gene>
    <name evidence="7" type="ORF">CTI12_AA366200</name>
</gene>
<comment type="similarity">
    <text evidence="2">Belongs to the staygreen family.</text>
</comment>
<feature type="domain" description="Staygreen protein" evidence="6">
    <location>
        <begin position="253"/>
        <end position="349"/>
    </location>
</feature>
<dbReference type="EMBL" id="PKPP01004923">
    <property type="protein sequence ID" value="PWA62197.1"/>
    <property type="molecule type" value="Genomic_DNA"/>
</dbReference>
<evidence type="ECO:0000256" key="5">
    <source>
        <dbReference type="ARBA" id="ARBA00022946"/>
    </source>
</evidence>
<dbReference type="PANTHER" id="PTHR31750">
    <property type="entry name" value="PROTEIN STAY-GREEN 1, CHLOROPLASTIC-RELATED"/>
    <property type="match status" value="1"/>
</dbReference>
<proteinExistence type="inferred from homology"/>
<feature type="domain" description="Staygreen protein" evidence="6">
    <location>
        <begin position="54"/>
        <end position="205"/>
    </location>
</feature>
<name>A0A2U1MLT7_ARTAN</name>
<dbReference type="STRING" id="35608.A0A2U1MLT7"/>
<protein>
    <submittedName>
        <fullName evidence="7">Staygreen protein</fullName>
    </submittedName>
</protein>
<dbReference type="AlphaFoldDB" id="A0A2U1MLT7"/>
<keyword evidence="5" id="KW-0809">Transit peptide</keyword>